<accession>A0A0E3MTZ4</accession>
<reference evidence="6" key="1">
    <citation type="submission" date="2014-11" db="EMBL/GenBank/DDBJ databases">
        <title>Molecular Dissection of F12 Plasmids Harboring blaKPC-2 From Clinicl Klebsiella pneumonia.</title>
        <authorList>
            <person name="Jiang X."/>
            <person name="Zhang Y."/>
            <person name="Shen P."/>
            <person name="Tang Y."/>
            <person name="Liang W."/>
            <person name="Li G."/>
        </authorList>
    </citation>
    <scope>NUCLEOTIDE SEQUENCE</scope>
    <source>
        <strain evidence="6">HS08204</strain>
        <plasmid evidence="6">pHS08204</plasmid>
    </source>
</reference>
<dbReference type="Pfam" id="PF09084">
    <property type="entry name" value="NMT1"/>
    <property type="match status" value="1"/>
</dbReference>
<dbReference type="InterPro" id="IPR015168">
    <property type="entry name" value="SsuA/THI5"/>
</dbReference>
<feature type="signal peptide" evidence="4">
    <location>
        <begin position="1"/>
        <end position="24"/>
    </location>
</feature>
<geneLocation type="plasmid" evidence="6">
    <name>pHS08204</name>
</geneLocation>
<dbReference type="CDD" id="cd01008">
    <property type="entry name" value="PBP2_NrtA_SsuA_CpmA_like"/>
    <property type="match status" value="1"/>
</dbReference>
<proteinExistence type="inferred from homology"/>
<evidence type="ECO:0000256" key="3">
    <source>
        <dbReference type="ARBA" id="ARBA00022729"/>
    </source>
</evidence>
<keyword evidence="6" id="KW-0614">Plasmid</keyword>
<evidence type="ECO:0000256" key="2">
    <source>
        <dbReference type="ARBA" id="ARBA00010742"/>
    </source>
</evidence>
<evidence type="ECO:0000259" key="5">
    <source>
        <dbReference type="Pfam" id="PF09084"/>
    </source>
</evidence>
<dbReference type="PANTHER" id="PTHR30024:SF47">
    <property type="entry name" value="TAURINE-BINDING PERIPLASMIC PROTEIN"/>
    <property type="match status" value="1"/>
</dbReference>
<name>A0A0E3MTZ4_KLEPN</name>
<keyword evidence="3 4" id="KW-0732">Signal</keyword>
<dbReference type="Gene3D" id="3.40.190.10">
    <property type="entry name" value="Periplasmic binding protein-like II"/>
    <property type="match status" value="2"/>
</dbReference>
<feature type="chain" id="PRO_5030006228" evidence="4">
    <location>
        <begin position="25"/>
        <end position="310"/>
    </location>
</feature>
<dbReference type="SUPFAM" id="SSF53850">
    <property type="entry name" value="Periplasmic binding protein-like II"/>
    <property type="match status" value="1"/>
</dbReference>
<dbReference type="EMBL" id="KP125893">
    <property type="protein sequence ID" value="AKA86860.1"/>
    <property type="molecule type" value="Genomic_DNA"/>
</dbReference>
<evidence type="ECO:0000256" key="1">
    <source>
        <dbReference type="ARBA" id="ARBA00004418"/>
    </source>
</evidence>
<evidence type="ECO:0000313" key="6">
    <source>
        <dbReference type="EMBL" id="AKA86860.1"/>
    </source>
</evidence>
<comment type="similarity">
    <text evidence="2">Belongs to the bacterial solute-binding protein SsuA/TauA family.</text>
</comment>
<feature type="domain" description="SsuA/THI5-like" evidence="5">
    <location>
        <begin position="48"/>
        <end position="242"/>
    </location>
</feature>
<dbReference type="PANTHER" id="PTHR30024">
    <property type="entry name" value="ALIPHATIC SULFONATES-BINDING PROTEIN-RELATED"/>
    <property type="match status" value="1"/>
</dbReference>
<dbReference type="GO" id="GO:0042597">
    <property type="term" value="C:periplasmic space"/>
    <property type="evidence" value="ECO:0007669"/>
    <property type="project" value="UniProtKB-SubCell"/>
</dbReference>
<dbReference type="AlphaFoldDB" id="A0A0E3MTZ4"/>
<evidence type="ECO:0000256" key="4">
    <source>
        <dbReference type="SAM" id="SignalP"/>
    </source>
</evidence>
<comment type="subcellular location">
    <subcellularLocation>
        <location evidence="1">Periplasm</location>
    </subcellularLocation>
</comment>
<dbReference type="RefSeq" id="WP_044257535.1">
    <property type="nucleotide sequence ID" value="NZ_CP023489.1"/>
</dbReference>
<sequence length="310" mass="33899">MFLRRLMIFSLTASLFCTVMPVQAADTIIRVGTLKLIHGITPYFYDKFTPKGYKVEVVPFETPTDGKNAVVTHSVDFGGYGLAAAVLGGAAGEPVVVISPMSNGGMGLVVSNKSGISSFKDLKNKRIGILTGSTQETVFLERLKSEGMTIKDVKPIRVSFSEMAGALERGDIDAYVGAEPGPSISVSRGIGKVLEYPYSTSVGSVNMVMTTHADTLKNNPEFVKVFLEIHRKASEYAMANRKELLEMANTKLGLPEDVASLAADNVKFVWRADDEWLQHCKNYGSLMLERKQIRRLPENDSFLVTNLGPH</sequence>
<protein>
    <submittedName>
        <fullName evidence="6">ABC transporter substrate-binding protein</fullName>
    </submittedName>
</protein>
<organism evidence="6">
    <name type="scientific">Klebsiella pneumoniae subsp. pneumoniae</name>
    <dbReference type="NCBI Taxonomy" id="72407"/>
    <lineage>
        <taxon>Bacteria</taxon>
        <taxon>Pseudomonadati</taxon>
        <taxon>Pseudomonadota</taxon>
        <taxon>Gammaproteobacteria</taxon>
        <taxon>Enterobacterales</taxon>
        <taxon>Enterobacteriaceae</taxon>
        <taxon>Klebsiella/Raoultella group</taxon>
        <taxon>Klebsiella</taxon>
        <taxon>Klebsiella pneumoniae complex</taxon>
    </lineage>
</organism>